<feature type="active site" evidence="5">
    <location>
        <position position="36"/>
    </location>
</feature>
<protein>
    <recommendedName>
        <fullName evidence="3 5">acylphosphatase</fullName>
        <ecNumber evidence="2 5">3.6.1.7</ecNumber>
    </recommendedName>
</protein>
<keyword evidence="5" id="KW-0378">Hydrolase</keyword>
<evidence type="ECO:0000256" key="1">
    <source>
        <dbReference type="ARBA" id="ARBA00005614"/>
    </source>
</evidence>
<dbReference type="Pfam" id="PF00708">
    <property type="entry name" value="Acylphosphatase"/>
    <property type="match status" value="1"/>
</dbReference>
<dbReference type="InterPro" id="IPR020456">
    <property type="entry name" value="Acylphosphatase"/>
</dbReference>
<evidence type="ECO:0000256" key="4">
    <source>
        <dbReference type="ARBA" id="ARBA00047645"/>
    </source>
</evidence>
<evidence type="ECO:0000259" key="7">
    <source>
        <dbReference type="PROSITE" id="PS51160"/>
    </source>
</evidence>
<dbReference type="GO" id="GO:0003998">
    <property type="term" value="F:acylphosphatase activity"/>
    <property type="evidence" value="ECO:0007669"/>
    <property type="project" value="UniProtKB-EC"/>
</dbReference>
<gene>
    <name evidence="9" type="ORF">E3O11_00860</name>
    <name evidence="8" type="ORF">SAMN05216274_104181</name>
</gene>
<feature type="domain" description="Acylphosphatase-like" evidence="7">
    <location>
        <begin position="3"/>
        <end position="89"/>
    </location>
</feature>
<reference evidence="9 11" key="2">
    <citation type="submission" date="2019-03" db="EMBL/GenBank/DDBJ databases">
        <title>Genomics of glacier-inhabiting Cryobacterium strains.</title>
        <authorList>
            <person name="Liu Q."/>
            <person name="Xin Y.-H."/>
        </authorList>
    </citation>
    <scope>NUCLEOTIDE SEQUENCE [LARGE SCALE GENOMIC DNA]</scope>
    <source>
        <strain evidence="9 11">Hh34</strain>
    </source>
</reference>
<dbReference type="InterPro" id="IPR017968">
    <property type="entry name" value="Acylphosphatase_CS"/>
</dbReference>
<sequence length="89" mass="9814">MIRKRVLAHGEVQGVGFRYHATAQARHLGLVGYCRNRPDGTVELEIEGREASVSRMLRWLETGPRYAVVTALDVSDIAATGASDFQITD</sequence>
<feature type="active site" evidence="5">
    <location>
        <position position="18"/>
    </location>
</feature>
<evidence type="ECO:0000256" key="2">
    <source>
        <dbReference type="ARBA" id="ARBA00012150"/>
    </source>
</evidence>
<dbReference type="STRING" id="995038.SAMN05216274_104181"/>
<evidence type="ECO:0000313" key="9">
    <source>
        <dbReference type="EMBL" id="TFB89590.1"/>
    </source>
</evidence>
<dbReference type="Gene3D" id="3.30.70.100">
    <property type="match status" value="1"/>
</dbReference>
<dbReference type="EMBL" id="FOPW01000004">
    <property type="protein sequence ID" value="SFH39254.1"/>
    <property type="molecule type" value="Genomic_DNA"/>
</dbReference>
<dbReference type="PANTHER" id="PTHR47268:SF4">
    <property type="entry name" value="ACYLPHOSPHATASE"/>
    <property type="match status" value="1"/>
</dbReference>
<accession>A0A1I2ZND6</accession>
<evidence type="ECO:0000256" key="6">
    <source>
        <dbReference type="RuleBase" id="RU004168"/>
    </source>
</evidence>
<name>A0A1I2ZND6_9MICO</name>
<organism evidence="9 11">
    <name type="scientific">Cryobacterium levicorallinum</name>
    <dbReference type="NCBI Taxonomy" id="995038"/>
    <lineage>
        <taxon>Bacteria</taxon>
        <taxon>Bacillati</taxon>
        <taxon>Actinomycetota</taxon>
        <taxon>Actinomycetes</taxon>
        <taxon>Micrococcales</taxon>
        <taxon>Microbacteriaceae</taxon>
        <taxon>Cryobacterium</taxon>
    </lineage>
</organism>
<evidence type="ECO:0000313" key="11">
    <source>
        <dbReference type="Proteomes" id="UP000297963"/>
    </source>
</evidence>
<dbReference type="InterPro" id="IPR036046">
    <property type="entry name" value="Acylphosphatase-like_dom_sf"/>
</dbReference>
<dbReference type="RefSeq" id="WP_092448884.1">
    <property type="nucleotide sequence ID" value="NZ_BKAC01000002.1"/>
</dbReference>
<evidence type="ECO:0000313" key="8">
    <source>
        <dbReference type="EMBL" id="SFH39254.1"/>
    </source>
</evidence>
<keyword evidence="10" id="KW-1185">Reference proteome</keyword>
<dbReference type="PROSITE" id="PS51160">
    <property type="entry name" value="ACYLPHOSPHATASE_3"/>
    <property type="match status" value="1"/>
</dbReference>
<evidence type="ECO:0000256" key="5">
    <source>
        <dbReference type="PROSITE-ProRule" id="PRU00520"/>
    </source>
</evidence>
<proteinExistence type="inferred from homology"/>
<dbReference type="EMBL" id="SOFE01000001">
    <property type="protein sequence ID" value="TFB89590.1"/>
    <property type="molecule type" value="Genomic_DNA"/>
</dbReference>
<comment type="caution">
    <text evidence="9">The sequence shown here is derived from an EMBL/GenBank/DDBJ whole genome shotgun (WGS) entry which is preliminary data.</text>
</comment>
<dbReference type="Proteomes" id="UP000297963">
    <property type="component" value="Unassembled WGS sequence"/>
</dbReference>
<evidence type="ECO:0000313" key="10">
    <source>
        <dbReference type="Proteomes" id="UP000199681"/>
    </source>
</evidence>
<reference evidence="8 10" key="1">
    <citation type="submission" date="2016-10" db="EMBL/GenBank/DDBJ databases">
        <authorList>
            <person name="Varghese N."/>
            <person name="Submissions S."/>
        </authorList>
    </citation>
    <scope>NUCLEOTIDE SEQUENCE [LARGE SCALE GENOMIC DNA]</scope>
    <source>
        <strain evidence="8 10">GMCC 1.11211</strain>
    </source>
</reference>
<evidence type="ECO:0000256" key="3">
    <source>
        <dbReference type="ARBA" id="ARBA00015991"/>
    </source>
</evidence>
<dbReference type="PANTHER" id="PTHR47268">
    <property type="entry name" value="ACYLPHOSPHATASE"/>
    <property type="match status" value="1"/>
</dbReference>
<dbReference type="PROSITE" id="PS00151">
    <property type="entry name" value="ACYLPHOSPHATASE_2"/>
    <property type="match status" value="1"/>
</dbReference>
<dbReference type="AlphaFoldDB" id="A0A1I2ZND6"/>
<comment type="similarity">
    <text evidence="1 6">Belongs to the acylphosphatase family.</text>
</comment>
<dbReference type="SUPFAM" id="SSF54975">
    <property type="entry name" value="Acylphosphatase/BLUF domain-like"/>
    <property type="match status" value="1"/>
</dbReference>
<dbReference type="EC" id="3.6.1.7" evidence="2 5"/>
<dbReference type="Proteomes" id="UP000199681">
    <property type="component" value="Unassembled WGS sequence"/>
</dbReference>
<comment type="catalytic activity">
    <reaction evidence="4 5">
        <text>an acyl phosphate + H2O = a carboxylate + phosphate + H(+)</text>
        <dbReference type="Rhea" id="RHEA:14965"/>
        <dbReference type="ChEBI" id="CHEBI:15377"/>
        <dbReference type="ChEBI" id="CHEBI:15378"/>
        <dbReference type="ChEBI" id="CHEBI:29067"/>
        <dbReference type="ChEBI" id="CHEBI:43474"/>
        <dbReference type="ChEBI" id="CHEBI:59918"/>
        <dbReference type="EC" id="3.6.1.7"/>
    </reaction>
</comment>
<dbReference type="InterPro" id="IPR001792">
    <property type="entry name" value="Acylphosphatase-like_dom"/>
</dbReference>